<evidence type="ECO:0000313" key="3">
    <source>
        <dbReference type="EMBL" id="ROR90339.1"/>
    </source>
</evidence>
<dbReference type="AlphaFoldDB" id="A0A3N2CS35"/>
<evidence type="ECO:0000259" key="2">
    <source>
        <dbReference type="PROSITE" id="PS51746"/>
    </source>
</evidence>
<feature type="domain" description="PPM-type phosphatase" evidence="2">
    <location>
        <begin position="5"/>
        <end position="236"/>
    </location>
</feature>
<keyword evidence="4" id="KW-1185">Reference proteome</keyword>
<sequence>MLRFTGAAASDRGRVRDHNEDSGYAGPGLLVVADGVGGAAAGEVASATAVYVLSALALQGAYADPLAALRSGVRLAQEQVALGVAQDERRAGMATTLTAVLGDGRRFALAHLGDSRAYVWRGSALTRVTRDHTYVQDLVDDGRLTPAEAREHPWRHVVVRSLGGDPAETGDLTWLDVRRGDRVLLCSDGLTDLVDEAAIAAVLAAHRSDDAAVTALVAAANAAGGRDNVTCVLATVVPGVPASPEGVLVGAGRDPRLVVDAAAVHVRRSA</sequence>
<dbReference type="SMART" id="SM00331">
    <property type="entry name" value="PP2C_SIG"/>
    <property type="match status" value="1"/>
</dbReference>
<dbReference type="Pfam" id="PF13672">
    <property type="entry name" value="PP2C_2"/>
    <property type="match status" value="1"/>
</dbReference>
<organism evidence="3 4">
    <name type="scientific">Nocardioides aurantiacus</name>
    <dbReference type="NCBI Taxonomy" id="86796"/>
    <lineage>
        <taxon>Bacteria</taxon>
        <taxon>Bacillati</taxon>
        <taxon>Actinomycetota</taxon>
        <taxon>Actinomycetes</taxon>
        <taxon>Propionibacteriales</taxon>
        <taxon>Nocardioidaceae</taxon>
        <taxon>Nocardioides</taxon>
    </lineage>
</organism>
<name>A0A3N2CS35_9ACTN</name>
<evidence type="ECO:0000256" key="1">
    <source>
        <dbReference type="SAM" id="MobiDB-lite"/>
    </source>
</evidence>
<dbReference type="CDD" id="cd00143">
    <property type="entry name" value="PP2Cc"/>
    <property type="match status" value="1"/>
</dbReference>
<reference evidence="3 4" key="1">
    <citation type="submission" date="2018-11" db="EMBL/GenBank/DDBJ databases">
        <title>Sequencing the genomes of 1000 actinobacteria strains.</title>
        <authorList>
            <person name="Klenk H.-P."/>
        </authorList>
    </citation>
    <scope>NUCLEOTIDE SEQUENCE [LARGE SCALE GENOMIC DNA]</scope>
    <source>
        <strain evidence="3 4">DSM 12652</strain>
    </source>
</reference>
<protein>
    <submittedName>
        <fullName evidence="3">Serine/threonine protein phosphatase PrpC</fullName>
    </submittedName>
</protein>
<dbReference type="InterPro" id="IPR001932">
    <property type="entry name" value="PPM-type_phosphatase-like_dom"/>
</dbReference>
<dbReference type="InterPro" id="IPR036457">
    <property type="entry name" value="PPM-type-like_dom_sf"/>
</dbReference>
<proteinExistence type="predicted"/>
<dbReference type="Proteomes" id="UP000281738">
    <property type="component" value="Unassembled WGS sequence"/>
</dbReference>
<dbReference type="RefSeq" id="WP_123389504.1">
    <property type="nucleotide sequence ID" value="NZ_RKHO01000001.1"/>
</dbReference>
<dbReference type="EMBL" id="RKHO01000001">
    <property type="protein sequence ID" value="ROR90339.1"/>
    <property type="molecule type" value="Genomic_DNA"/>
</dbReference>
<comment type="caution">
    <text evidence="3">The sequence shown here is derived from an EMBL/GenBank/DDBJ whole genome shotgun (WGS) entry which is preliminary data.</text>
</comment>
<accession>A0A3N2CS35</accession>
<dbReference type="PROSITE" id="PS51746">
    <property type="entry name" value="PPM_2"/>
    <property type="match status" value="1"/>
</dbReference>
<feature type="region of interest" description="Disordered" evidence="1">
    <location>
        <begin position="1"/>
        <end position="20"/>
    </location>
</feature>
<dbReference type="SMART" id="SM00332">
    <property type="entry name" value="PP2Cc"/>
    <property type="match status" value="1"/>
</dbReference>
<evidence type="ECO:0000313" key="4">
    <source>
        <dbReference type="Proteomes" id="UP000281738"/>
    </source>
</evidence>
<dbReference type="SUPFAM" id="SSF81606">
    <property type="entry name" value="PP2C-like"/>
    <property type="match status" value="1"/>
</dbReference>
<gene>
    <name evidence="3" type="ORF">EDD33_1177</name>
</gene>
<dbReference type="Gene3D" id="3.60.40.10">
    <property type="entry name" value="PPM-type phosphatase domain"/>
    <property type="match status" value="1"/>
</dbReference>
<dbReference type="OrthoDB" id="9801841at2"/>
<feature type="compositionally biased region" description="Basic and acidic residues" evidence="1">
    <location>
        <begin position="11"/>
        <end position="20"/>
    </location>
</feature>